<gene>
    <name evidence="1" type="ORF">KK1_033186</name>
</gene>
<evidence type="ECO:0000313" key="2">
    <source>
        <dbReference type="Proteomes" id="UP000075243"/>
    </source>
</evidence>
<protein>
    <submittedName>
        <fullName evidence="1">Uncharacterized protein</fullName>
    </submittedName>
</protein>
<accession>A0A151RRY6</accession>
<reference evidence="1" key="1">
    <citation type="journal article" date="2012" name="Nat. Biotechnol.">
        <title>Draft genome sequence of pigeonpea (Cajanus cajan), an orphan legume crop of resource-poor farmers.</title>
        <authorList>
            <person name="Varshney R.K."/>
            <person name="Chen W."/>
            <person name="Li Y."/>
            <person name="Bharti A.K."/>
            <person name="Saxena R.K."/>
            <person name="Schlueter J.A."/>
            <person name="Donoghue M.T."/>
            <person name="Azam S."/>
            <person name="Fan G."/>
            <person name="Whaley A.M."/>
            <person name="Farmer A.D."/>
            <person name="Sheridan J."/>
            <person name="Iwata A."/>
            <person name="Tuteja R."/>
            <person name="Penmetsa R.V."/>
            <person name="Wu W."/>
            <person name="Upadhyaya H.D."/>
            <person name="Yang S.P."/>
            <person name="Shah T."/>
            <person name="Saxena K.B."/>
            <person name="Michael T."/>
            <person name="McCombie W.R."/>
            <person name="Yang B."/>
            <person name="Zhang G."/>
            <person name="Yang H."/>
            <person name="Wang J."/>
            <person name="Spillane C."/>
            <person name="Cook D.R."/>
            <person name="May G.D."/>
            <person name="Xu X."/>
            <person name="Jackson S.A."/>
        </authorList>
    </citation>
    <scope>NUCLEOTIDE SEQUENCE [LARGE SCALE GENOMIC DNA]</scope>
</reference>
<proteinExistence type="predicted"/>
<dbReference type="Gramene" id="C.cajan_28224.t">
    <property type="protein sequence ID" value="C.cajan_28224.t.cds1"/>
    <property type="gene ID" value="C.cajan_28224"/>
</dbReference>
<sequence>MKNNTKESKKSKTFNGEKAKVTTAFEAKLVSTARLIPFPLVRRGKISDTISQLIGPNDICNGNVIWHKCATVIQSIIVLIS</sequence>
<name>A0A151RRY6_CAJCA</name>
<dbReference type="Proteomes" id="UP000075243">
    <property type="component" value="Unassembled WGS sequence"/>
</dbReference>
<keyword evidence="2" id="KW-1185">Reference proteome</keyword>
<dbReference type="EMBL" id="KQ483595">
    <property type="protein sequence ID" value="KYP45312.1"/>
    <property type="molecule type" value="Genomic_DNA"/>
</dbReference>
<organism evidence="1 2">
    <name type="scientific">Cajanus cajan</name>
    <name type="common">Pigeon pea</name>
    <name type="synonym">Cajanus indicus</name>
    <dbReference type="NCBI Taxonomy" id="3821"/>
    <lineage>
        <taxon>Eukaryota</taxon>
        <taxon>Viridiplantae</taxon>
        <taxon>Streptophyta</taxon>
        <taxon>Embryophyta</taxon>
        <taxon>Tracheophyta</taxon>
        <taxon>Spermatophyta</taxon>
        <taxon>Magnoliopsida</taxon>
        <taxon>eudicotyledons</taxon>
        <taxon>Gunneridae</taxon>
        <taxon>Pentapetalae</taxon>
        <taxon>rosids</taxon>
        <taxon>fabids</taxon>
        <taxon>Fabales</taxon>
        <taxon>Fabaceae</taxon>
        <taxon>Papilionoideae</taxon>
        <taxon>50 kb inversion clade</taxon>
        <taxon>NPAAA clade</taxon>
        <taxon>indigoferoid/millettioid clade</taxon>
        <taxon>Phaseoleae</taxon>
        <taxon>Cajanus</taxon>
    </lineage>
</organism>
<evidence type="ECO:0000313" key="1">
    <source>
        <dbReference type="EMBL" id="KYP45312.1"/>
    </source>
</evidence>
<dbReference type="AlphaFoldDB" id="A0A151RRY6"/>